<organism evidence="3 4">
    <name type="scientific">Roseibium suaedae</name>
    <dbReference type="NCBI Taxonomy" id="735517"/>
    <lineage>
        <taxon>Bacteria</taxon>
        <taxon>Pseudomonadati</taxon>
        <taxon>Pseudomonadota</taxon>
        <taxon>Alphaproteobacteria</taxon>
        <taxon>Hyphomicrobiales</taxon>
        <taxon>Stappiaceae</taxon>
        <taxon>Roseibium</taxon>
    </lineage>
</organism>
<gene>
    <name evidence="3" type="ORF">SAMN05444272_2128</name>
</gene>
<protein>
    <submittedName>
        <fullName evidence="3">Uncharacterized conserved protein</fullName>
    </submittedName>
</protein>
<feature type="domain" description="Extensin-like C-terminal" evidence="2">
    <location>
        <begin position="191"/>
        <end position="351"/>
    </location>
</feature>
<dbReference type="AlphaFoldDB" id="A0A1M7H7G1"/>
<evidence type="ECO:0000259" key="2">
    <source>
        <dbReference type="Pfam" id="PF06904"/>
    </source>
</evidence>
<evidence type="ECO:0000256" key="1">
    <source>
        <dbReference type="SAM" id="MobiDB-lite"/>
    </source>
</evidence>
<proteinExistence type="predicted"/>
<accession>A0A1M7H7G1</accession>
<feature type="region of interest" description="Disordered" evidence="1">
    <location>
        <begin position="44"/>
        <end position="175"/>
    </location>
</feature>
<keyword evidence="4" id="KW-1185">Reference proteome</keyword>
<feature type="compositionally biased region" description="Low complexity" evidence="1">
    <location>
        <begin position="155"/>
        <end position="171"/>
    </location>
</feature>
<feature type="compositionally biased region" description="Basic and acidic residues" evidence="1">
    <location>
        <begin position="71"/>
        <end position="87"/>
    </location>
</feature>
<name>A0A1M7H7G1_9HYPH</name>
<dbReference type="InterPro" id="IPR009683">
    <property type="entry name" value="Extensin-like_C"/>
</dbReference>
<dbReference type="EMBL" id="FRBW01000002">
    <property type="protein sequence ID" value="SHM24318.1"/>
    <property type="molecule type" value="Genomic_DNA"/>
</dbReference>
<reference evidence="3 4" key="1">
    <citation type="submission" date="2016-11" db="EMBL/GenBank/DDBJ databases">
        <authorList>
            <person name="Jaros S."/>
            <person name="Januszkiewicz K."/>
            <person name="Wedrychowicz H."/>
        </authorList>
    </citation>
    <scope>NUCLEOTIDE SEQUENCE [LARGE SCALE GENOMIC DNA]</scope>
    <source>
        <strain evidence="3 4">DSM 22153</strain>
    </source>
</reference>
<evidence type="ECO:0000313" key="3">
    <source>
        <dbReference type="EMBL" id="SHM24318.1"/>
    </source>
</evidence>
<dbReference type="Proteomes" id="UP000186002">
    <property type="component" value="Unassembled WGS sequence"/>
</dbReference>
<feature type="compositionally biased region" description="Pro residues" evidence="1">
    <location>
        <begin position="89"/>
        <end position="98"/>
    </location>
</feature>
<evidence type="ECO:0000313" key="4">
    <source>
        <dbReference type="Proteomes" id="UP000186002"/>
    </source>
</evidence>
<sequence>MQAGLVSLVFLNGMTVVPEESLAAKGSVTSFPSAVRELVKPLEELLSPEDKKRRPVRRRKAAPFPQAKPLTMKDVEPVPLEKPEGKEPVPAPVVPAPQPEDMAKELAKPEAAPLSDAVEKTREMDEEQAVPPSEPALAVRPEAKPEPAAPTKSVSPASLEPSQAAEAAPEEPAGPKEACKIDWAEFEPKLPVEGEGECGFEDAVQLSSLQLTPEASFSPQPTVTCALGEKVAEWLAKDVAPLSKTLLGEDLVRIQTGPGYSCRLRNNGKTGKISEHARGNALDIAGFVLSSGETVTVADDWDKNAIEAEPKARFLRAVHTAACQRFTTVLGPEADVHHKSHLHVDIGCHGKSCTYLICQ</sequence>
<dbReference type="Pfam" id="PF06904">
    <property type="entry name" value="Extensin-like_C"/>
    <property type="match status" value="1"/>
</dbReference>
<dbReference type="STRING" id="735517.SAMN05444272_2128"/>